<reference evidence="2" key="1">
    <citation type="submission" date="2018-08" db="EMBL/GenBank/DDBJ databases">
        <authorList>
            <person name="Kim S.-J."/>
            <person name="Jung G.-Y."/>
        </authorList>
    </citation>
    <scope>NUCLEOTIDE SEQUENCE [LARGE SCALE GENOMIC DNA]</scope>
    <source>
        <strain evidence="2">GY_G</strain>
    </source>
</reference>
<dbReference type="RefSeq" id="WP_115547958.1">
    <property type="nucleotide sequence ID" value="NZ_QRGP01000001.1"/>
</dbReference>
<name>A0A371BFM7_9SPHN</name>
<keyword evidence="2" id="KW-1185">Reference proteome</keyword>
<comment type="caution">
    <text evidence="1">The sequence shown here is derived from an EMBL/GenBank/DDBJ whole genome shotgun (WGS) entry which is preliminary data.</text>
</comment>
<dbReference type="Proteomes" id="UP000263833">
    <property type="component" value="Unassembled WGS sequence"/>
</dbReference>
<protein>
    <submittedName>
        <fullName evidence="1">Uncharacterized protein</fullName>
    </submittedName>
</protein>
<evidence type="ECO:0000313" key="2">
    <source>
        <dbReference type="Proteomes" id="UP000263833"/>
    </source>
</evidence>
<organism evidence="1 2">
    <name type="scientific">Sphingorhabdus pulchriflava</name>
    <dbReference type="NCBI Taxonomy" id="2292257"/>
    <lineage>
        <taxon>Bacteria</taxon>
        <taxon>Pseudomonadati</taxon>
        <taxon>Pseudomonadota</taxon>
        <taxon>Alphaproteobacteria</taxon>
        <taxon>Sphingomonadales</taxon>
        <taxon>Sphingomonadaceae</taxon>
        <taxon>Sphingorhabdus</taxon>
    </lineage>
</organism>
<dbReference type="EMBL" id="QRGP01000001">
    <property type="protein sequence ID" value="RDV06405.1"/>
    <property type="molecule type" value="Genomic_DNA"/>
</dbReference>
<proteinExistence type="predicted"/>
<accession>A0A371BFM7</accession>
<gene>
    <name evidence="1" type="ORF">DXH95_02980</name>
</gene>
<dbReference type="AlphaFoldDB" id="A0A371BFM7"/>
<sequence length="122" mass="13114">MCLQIATSRHGARAFAAGKVAHVGTPPVAAFDTDEPLNIYGSWQADGIAVLTVVEVVRRGVFQRTMRVPARRLARMGAAARRALNAGDIGSPTLMAEGTEFLRGELRAIERVANQMLAQREG</sequence>
<evidence type="ECO:0000313" key="1">
    <source>
        <dbReference type="EMBL" id="RDV06405.1"/>
    </source>
</evidence>